<dbReference type="RefSeq" id="WP_377136477.1">
    <property type="nucleotide sequence ID" value="NZ_JBHSFI010000004.1"/>
</dbReference>
<comment type="caution">
    <text evidence="1">The sequence shown here is derived from an EMBL/GenBank/DDBJ whole genome shotgun (WGS) entry which is preliminary data.</text>
</comment>
<dbReference type="Proteomes" id="UP001596011">
    <property type="component" value="Unassembled WGS sequence"/>
</dbReference>
<gene>
    <name evidence="1" type="ORF">ACFO6V_14450</name>
</gene>
<sequence length="111" mass="12048">MDSLQAVDPALRVRWTVDGAIIQVVDSDQQVALSMEQQSALGSPHEIWRLLPGHHVARSVADPEHRVSPDAQPVWIQAYAPWDEAGATGVRVCQALTDLVGGTCVSQDGRR</sequence>
<accession>A0ABV9HHZ1</accession>
<keyword evidence="2" id="KW-1185">Reference proteome</keyword>
<reference evidence="2" key="1">
    <citation type="journal article" date="2019" name="Int. J. Syst. Evol. Microbiol.">
        <title>The Global Catalogue of Microorganisms (GCM) 10K type strain sequencing project: providing services to taxonomists for standard genome sequencing and annotation.</title>
        <authorList>
            <consortium name="The Broad Institute Genomics Platform"/>
            <consortium name="The Broad Institute Genome Sequencing Center for Infectious Disease"/>
            <person name="Wu L."/>
            <person name="Ma J."/>
        </authorList>
    </citation>
    <scope>NUCLEOTIDE SEQUENCE [LARGE SCALE GENOMIC DNA]</scope>
    <source>
        <strain evidence="2">CCUG 42722</strain>
    </source>
</reference>
<proteinExistence type="predicted"/>
<organism evidence="1 2">
    <name type="scientific">Promicromonospora alba</name>
    <dbReference type="NCBI Taxonomy" id="1616110"/>
    <lineage>
        <taxon>Bacteria</taxon>
        <taxon>Bacillati</taxon>
        <taxon>Actinomycetota</taxon>
        <taxon>Actinomycetes</taxon>
        <taxon>Micrococcales</taxon>
        <taxon>Promicromonosporaceae</taxon>
        <taxon>Promicromonospora</taxon>
    </lineage>
</organism>
<protein>
    <submittedName>
        <fullName evidence="1">Uncharacterized protein</fullName>
    </submittedName>
</protein>
<name>A0ABV9HHZ1_9MICO</name>
<evidence type="ECO:0000313" key="1">
    <source>
        <dbReference type="EMBL" id="MFC4629442.1"/>
    </source>
</evidence>
<dbReference type="EMBL" id="JBHSFI010000004">
    <property type="protein sequence ID" value="MFC4629442.1"/>
    <property type="molecule type" value="Genomic_DNA"/>
</dbReference>
<evidence type="ECO:0000313" key="2">
    <source>
        <dbReference type="Proteomes" id="UP001596011"/>
    </source>
</evidence>